<dbReference type="EMBL" id="FAUH01000001">
    <property type="protein sequence ID" value="CUU64703.1"/>
    <property type="molecule type" value="Genomic_DNA"/>
</dbReference>
<feature type="domain" description="Solute-binding protein family 5" evidence="3">
    <location>
        <begin position="121"/>
        <end position="487"/>
    </location>
</feature>
<reference evidence="5" key="1">
    <citation type="submission" date="2015-11" db="EMBL/GenBank/DDBJ databases">
        <authorList>
            <person name="Dugat-Bony E."/>
        </authorList>
    </citation>
    <scope>NUCLEOTIDE SEQUENCE [LARGE SCALE GENOMIC DNA]</scope>
    <source>
        <strain evidence="5">Mu292</strain>
    </source>
</reference>
<dbReference type="Proteomes" id="UP000182498">
    <property type="component" value="Unassembled WGS sequence"/>
</dbReference>
<organism evidence="4 5">
    <name type="scientific">Corynebacterium variabile</name>
    <dbReference type="NCBI Taxonomy" id="1727"/>
    <lineage>
        <taxon>Bacteria</taxon>
        <taxon>Bacillati</taxon>
        <taxon>Actinomycetota</taxon>
        <taxon>Actinomycetes</taxon>
        <taxon>Mycobacteriales</taxon>
        <taxon>Corynebacteriaceae</taxon>
        <taxon>Corynebacterium</taxon>
    </lineage>
</organism>
<evidence type="ECO:0000256" key="2">
    <source>
        <dbReference type="SAM" id="SignalP"/>
    </source>
</evidence>
<dbReference type="GO" id="GO:0043190">
    <property type="term" value="C:ATP-binding cassette (ABC) transporter complex"/>
    <property type="evidence" value="ECO:0007669"/>
    <property type="project" value="InterPro"/>
</dbReference>
<dbReference type="AlphaFoldDB" id="A0A0X8XUD0"/>
<dbReference type="GO" id="GO:1904680">
    <property type="term" value="F:peptide transmembrane transporter activity"/>
    <property type="evidence" value="ECO:0007669"/>
    <property type="project" value="TreeGrafter"/>
</dbReference>
<feature type="chain" id="PRO_5007071666" evidence="2">
    <location>
        <begin position="32"/>
        <end position="569"/>
    </location>
</feature>
<feature type="signal peptide" evidence="2">
    <location>
        <begin position="1"/>
        <end position="31"/>
    </location>
</feature>
<dbReference type="CDD" id="cd08501">
    <property type="entry name" value="PBP2_Lpqw"/>
    <property type="match status" value="1"/>
</dbReference>
<dbReference type="Gene3D" id="3.40.190.10">
    <property type="entry name" value="Periplasmic binding protein-like II"/>
    <property type="match status" value="1"/>
</dbReference>
<dbReference type="Pfam" id="PF00496">
    <property type="entry name" value="SBP_bac_5"/>
    <property type="match status" value="1"/>
</dbReference>
<dbReference type="PANTHER" id="PTHR30290:SF65">
    <property type="entry name" value="MONOACYL PHOSPHATIDYLINOSITOL TETRAMANNOSIDE-BINDING PROTEIN LPQW-RELATED"/>
    <property type="match status" value="1"/>
</dbReference>
<sequence length="569" mass="63179">MKLYTSAPTRGRRWRTRSVLAISTATMLALAACGGSDDDGPEASDSGSVAASDINDKDRDEIQDGGDATLWLEELSEQQNPFQADGNLYTNYVWDFYNPQMVLFDAEGNFQANPDYLTDVSEETADGKTVVTYTINDKAQYNDGTPLDWTAFENTWKANKGDAEGYNISSSDGYVLIDSVTKGDNDKKAVVTFKQEYPWWEGLFNYVLPPQVKDADTFNTAYLKKLNPEWGAGPYKVDRADFNTGEVSFVKNEKWWGDEGKLDKITYRYLEDQASLNAFQSGELDATRVDTKDRFATASNMGEGKADIRTALRPSNYLVTLNGKSPQLEDVAVREAIMTGIDREQLAKIRFNGLNYSEDLPGSFVLFQTQDGYDDNFGAEVSFDPEKAKELLDEAGWTEGSGGIREKDGEKLSPKYVLLGDDPAQKAQATAIQKMLKDIGVDMTIQERPSSDFSKVTTERDFDIFQMGFSSTDPFGVAYFDQIYNSESELNKSGTGSAELDAKIRDLQQIGDPDEQIEKANELEKEAFAEYGIMPTFNGPDIWAVTPGLANYGALGFAKVPVQNIGWEK</sequence>
<dbReference type="InterPro" id="IPR000914">
    <property type="entry name" value="SBP_5_dom"/>
</dbReference>
<proteinExistence type="predicted"/>
<gene>
    <name evidence="4" type="ORF">CVAR292_00006</name>
</gene>
<dbReference type="Gene3D" id="3.90.76.10">
    <property type="entry name" value="Dipeptide-binding Protein, Domain 1"/>
    <property type="match status" value="1"/>
</dbReference>
<dbReference type="OrthoDB" id="7888869at2"/>
<feature type="region of interest" description="Disordered" evidence="1">
    <location>
        <begin position="33"/>
        <end position="63"/>
    </location>
</feature>
<dbReference type="InterPro" id="IPR030678">
    <property type="entry name" value="Peptide/Ni-bd"/>
</dbReference>
<dbReference type="GO" id="GO:0015833">
    <property type="term" value="P:peptide transport"/>
    <property type="evidence" value="ECO:0007669"/>
    <property type="project" value="TreeGrafter"/>
</dbReference>
<evidence type="ECO:0000313" key="4">
    <source>
        <dbReference type="EMBL" id="CUU64703.1"/>
    </source>
</evidence>
<protein>
    <submittedName>
        <fullName evidence="4">ABC-type dipeptide transport system, periplasmic component</fullName>
    </submittedName>
</protein>
<keyword evidence="5" id="KW-1185">Reference proteome</keyword>
<evidence type="ECO:0000259" key="3">
    <source>
        <dbReference type="Pfam" id="PF00496"/>
    </source>
</evidence>
<evidence type="ECO:0000313" key="5">
    <source>
        <dbReference type="Proteomes" id="UP000182498"/>
    </source>
</evidence>
<dbReference type="RefSeq" id="WP_073883277.1">
    <property type="nucleotide sequence ID" value="NZ_FAUH01000001.1"/>
</dbReference>
<dbReference type="PROSITE" id="PS51257">
    <property type="entry name" value="PROKAR_LIPOPROTEIN"/>
    <property type="match status" value="1"/>
</dbReference>
<dbReference type="Gene3D" id="3.10.105.10">
    <property type="entry name" value="Dipeptide-binding Protein, Domain 3"/>
    <property type="match status" value="1"/>
</dbReference>
<name>A0A0X8XUD0_9CORY</name>
<dbReference type="PIRSF" id="PIRSF002741">
    <property type="entry name" value="MppA"/>
    <property type="match status" value="1"/>
</dbReference>
<dbReference type="GO" id="GO:0042597">
    <property type="term" value="C:periplasmic space"/>
    <property type="evidence" value="ECO:0007669"/>
    <property type="project" value="UniProtKB-ARBA"/>
</dbReference>
<accession>A0A0X8XUD0</accession>
<dbReference type="InterPro" id="IPR039424">
    <property type="entry name" value="SBP_5"/>
</dbReference>
<dbReference type="SUPFAM" id="SSF53850">
    <property type="entry name" value="Periplasmic binding protein-like II"/>
    <property type="match status" value="1"/>
</dbReference>
<dbReference type="PANTHER" id="PTHR30290">
    <property type="entry name" value="PERIPLASMIC BINDING COMPONENT OF ABC TRANSPORTER"/>
    <property type="match status" value="1"/>
</dbReference>
<keyword evidence="2" id="KW-0732">Signal</keyword>
<evidence type="ECO:0000256" key="1">
    <source>
        <dbReference type="SAM" id="MobiDB-lite"/>
    </source>
</evidence>